<dbReference type="Pfam" id="PF05378">
    <property type="entry name" value="Hydant_A_N"/>
    <property type="match status" value="1"/>
</dbReference>
<dbReference type="Proteomes" id="UP000464787">
    <property type="component" value="Chromosome"/>
</dbReference>
<dbReference type="SUPFAM" id="SSF53067">
    <property type="entry name" value="Actin-like ATPase domain"/>
    <property type="match status" value="1"/>
</dbReference>
<dbReference type="Pfam" id="PF01968">
    <property type="entry name" value="Hydantoinase_A"/>
    <property type="match status" value="1"/>
</dbReference>
<evidence type="ECO:0000259" key="2">
    <source>
        <dbReference type="Pfam" id="PF05378"/>
    </source>
</evidence>
<dbReference type="EMBL" id="CP047650">
    <property type="protein sequence ID" value="QHJ00236.1"/>
    <property type="molecule type" value="Genomic_DNA"/>
</dbReference>
<dbReference type="InterPro" id="IPR045079">
    <property type="entry name" value="Oxoprolinase-like"/>
</dbReference>
<feature type="domain" description="Hydantoinase/oxoprolinase N-terminal" evidence="2">
    <location>
        <begin position="66"/>
        <end position="242"/>
    </location>
</feature>
<dbReference type="KEGG" id="xyk:GT347_20980"/>
<name>A0A857JC13_9BURK</name>
<protein>
    <submittedName>
        <fullName evidence="3">Hydantoinase/oxoprolinase family protein</fullName>
    </submittedName>
</protein>
<dbReference type="GO" id="GO:0005829">
    <property type="term" value="C:cytosol"/>
    <property type="evidence" value="ECO:0007669"/>
    <property type="project" value="TreeGrafter"/>
</dbReference>
<evidence type="ECO:0000259" key="1">
    <source>
        <dbReference type="Pfam" id="PF01968"/>
    </source>
</evidence>
<gene>
    <name evidence="3" type="ORF">GT347_20980</name>
</gene>
<dbReference type="AlphaFoldDB" id="A0A857JC13"/>
<proteinExistence type="predicted"/>
<dbReference type="InterPro" id="IPR043129">
    <property type="entry name" value="ATPase_NBD"/>
</dbReference>
<organism evidence="3 4">
    <name type="scientific">Xylophilus rhododendri</name>
    <dbReference type="NCBI Taxonomy" id="2697032"/>
    <lineage>
        <taxon>Bacteria</taxon>
        <taxon>Pseudomonadati</taxon>
        <taxon>Pseudomonadota</taxon>
        <taxon>Betaproteobacteria</taxon>
        <taxon>Burkholderiales</taxon>
        <taxon>Xylophilus</taxon>
    </lineage>
</organism>
<sequence length="762" mass="80615">MASRAGDCGACGAATVFLGNRRGCGDCIPANPAAGGPGRAGVSCRAFWKPSCFPHQGVWILSHWAIGIDIGGTFTDLVAIDHASGCQCSLKILTTHEDPAAAVLDGIAQLMARHGIAAAEVHRVVHATTLFTNALIERRGARTGLLATRGFGDIVDMGNERKYNLYDLQIERVASLAPRDLRAEVDGRLNAAGQEIEPLDIAQALAEVRRLVEAGVESLAVCLLHAYRSDVHERRLQAAIAEAHPDLAVTLSCDTAPVIREYERMTTTLANAYILPMAGRYLASLAQRLGALGLPQDILMMLSNGGLAHLDHARSHPIALLESGPAAGAISAAWHCLREGQGDLLAFDMGGTTAKLCLVEHGQPSVAFGFEAARRERFAEGSGMPINITAIDLIEIGAGGGSIAHRDALELLKVGPRSAGSEPGPMAYGRGGEEPTVTDANLLLGYLDAGYFAGGTLQMDADAARRGFETLGSQLGRSAAEAAWGVLDIVAENMAAAARVHVAERGRDPRNFVLVATGGGGPLHAYSVARKIGVSTIVCPPEAGVASAFGLLVATARADRSRTFSFQPASGDLAVLERSFAELEHEVSGPLLALSANFGPLRLRRRADGRFIGQGFNLAVDLPDGPYRFDDPAGETAWRAALDQAFRQEYQRKFGRMPPDVAIELVNLRSTGEAVPLRPFEPAALQPAAVPEPRSRRSVFFRETGAFVDTPVFRREQLGSGFEAHGPLLIEESSTTTVVGPAARVRLSAQGNLVISIEETAA</sequence>
<dbReference type="PANTHER" id="PTHR11365">
    <property type="entry name" value="5-OXOPROLINASE RELATED"/>
    <property type="match status" value="1"/>
</dbReference>
<accession>A0A857JC13</accession>
<keyword evidence="4" id="KW-1185">Reference proteome</keyword>
<dbReference type="InterPro" id="IPR008040">
    <property type="entry name" value="Hydant_A_N"/>
</dbReference>
<reference evidence="3 4" key="1">
    <citation type="submission" date="2020-01" db="EMBL/GenBank/DDBJ databases">
        <title>Genome sequencing of strain KACC 21265.</title>
        <authorList>
            <person name="Heo J."/>
            <person name="Kim S.-J."/>
            <person name="Kim J.-S."/>
            <person name="Hong S.-B."/>
            <person name="Kwon S.-W."/>
        </authorList>
    </citation>
    <scope>NUCLEOTIDE SEQUENCE [LARGE SCALE GENOMIC DNA]</scope>
    <source>
        <strain evidence="3 4">KACC 21265</strain>
    </source>
</reference>
<dbReference type="GO" id="GO:0006749">
    <property type="term" value="P:glutathione metabolic process"/>
    <property type="evidence" value="ECO:0007669"/>
    <property type="project" value="TreeGrafter"/>
</dbReference>
<evidence type="ECO:0000313" key="4">
    <source>
        <dbReference type="Proteomes" id="UP000464787"/>
    </source>
</evidence>
<dbReference type="PANTHER" id="PTHR11365:SF23">
    <property type="entry name" value="HYPOTHETICAL 5-OXOPROLINASE (EUROFUNG)-RELATED"/>
    <property type="match status" value="1"/>
</dbReference>
<dbReference type="InterPro" id="IPR002821">
    <property type="entry name" value="Hydantoinase_A"/>
</dbReference>
<evidence type="ECO:0000313" key="3">
    <source>
        <dbReference type="EMBL" id="QHJ00236.1"/>
    </source>
</evidence>
<dbReference type="Gene3D" id="3.30.420.40">
    <property type="match status" value="1"/>
</dbReference>
<feature type="domain" description="Hydantoinase A/oxoprolinase" evidence="1">
    <location>
        <begin position="264"/>
        <end position="559"/>
    </location>
</feature>
<dbReference type="GO" id="GO:0017168">
    <property type="term" value="F:5-oxoprolinase (ATP-hydrolyzing) activity"/>
    <property type="evidence" value="ECO:0007669"/>
    <property type="project" value="TreeGrafter"/>
</dbReference>